<keyword evidence="2" id="KW-1185">Reference proteome</keyword>
<sequence length="221" mass="24916">MLVSHGHQFIYTKTLKTASTSVEAYFEPFCVEEGAANLARVREESVSAAGIVGYRGPGKPEGCRWWNHMPAAQIREQLGEDLWTRYFKFCVIRNPYEKAISAFYFGRSHAPSAPDSPSSDAAAFEHWLMTHGPPIDRNKYLIDGQFCLDEVIRYESLAADLERICAKLGVPWNPEALPQLKTGTRPKVAIAHALYTNKSRQLVEAAYAFELDYFGYQFPDA</sequence>
<organism evidence="1 2">
    <name type="scientific">Thermoleptolyngbya sichuanensis A183</name>
    <dbReference type="NCBI Taxonomy" id="2737172"/>
    <lineage>
        <taxon>Bacteria</taxon>
        <taxon>Bacillati</taxon>
        <taxon>Cyanobacteriota</taxon>
        <taxon>Cyanophyceae</taxon>
        <taxon>Oculatellales</taxon>
        <taxon>Oculatellaceae</taxon>
        <taxon>Thermoleptolyngbya</taxon>
        <taxon>Thermoleptolyngbya sichuanensis</taxon>
    </lineage>
</organism>
<evidence type="ECO:0000313" key="2">
    <source>
        <dbReference type="Proteomes" id="UP000505210"/>
    </source>
</evidence>
<dbReference type="RefSeq" id="WP_172356847.1">
    <property type="nucleotide sequence ID" value="NZ_CP053661.1"/>
</dbReference>
<accession>A0A6M8BG78</accession>
<dbReference type="SUPFAM" id="SSF52540">
    <property type="entry name" value="P-loop containing nucleoside triphosphate hydrolases"/>
    <property type="match status" value="1"/>
</dbReference>
<proteinExistence type="predicted"/>
<evidence type="ECO:0000313" key="1">
    <source>
        <dbReference type="EMBL" id="QKD83276.1"/>
    </source>
</evidence>
<dbReference type="KEGG" id="theu:HPC62_14680"/>
<gene>
    <name evidence="1" type="ORF">HPC62_14680</name>
</gene>
<dbReference type="EMBL" id="CP053661">
    <property type="protein sequence ID" value="QKD83276.1"/>
    <property type="molecule type" value="Genomic_DNA"/>
</dbReference>
<reference evidence="1 2" key="1">
    <citation type="submission" date="2020-05" db="EMBL/GenBank/DDBJ databases">
        <title>Complete genome sequence of of a novel Thermoleptolyngbya strain isolated from hot springs of Ganzi, Sichuan China.</title>
        <authorList>
            <person name="Tang J."/>
            <person name="Daroch M."/>
            <person name="Li L."/>
            <person name="Waleron K."/>
            <person name="Waleron M."/>
            <person name="Waleron M."/>
        </authorList>
    </citation>
    <scope>NUCLEOTIDE SEQUENCE [LARGE SCALE GENOMIC DNA]</scope>
    <source>
        <strain evidence="1 2">PKUAC-SCTA183</strain>
    </source>
</reference>
<dbReference type="Proteomes" id="UP000505210">
    <property type="component" value="Chromosome"/>
</dbReference>
<dbReference type="InterPro" id="IPR005331">
    <property type="entry name" value="Sulfotransferase"/>
</dbReference>
<evidence type="ECO:0008006" key="3">
    <source>
        <dbReference type="Google" id="ProtNLM"/>
    </source>
</evidence>
<name>A0A6M8BG78_9CYAN</name>
<dbReference type="GO" id="GO:0016020">
    <property type="term" value="C:membrane"/>
    <property type="evidence" value="ECO:0007669"/>
    <property type="project" value="InterPro"/>
</dbReference>
<protein>
    <recommendedName>
        <fullName evidence="3">Sulfotransferase family protein</fullName>
    </recommendedName>
</protein>
<dbReference type="InterPro" id="IPR027417">
    <property type="entry name" value="P-loop_NTPase"/>
</dbReference>
<dbReference type="Gene3D" id="3.40.50.300">
    <property type="entry name" value="P-loop containing nucleotide triphosphate hydrolases"/>
    <property type="match status" value="1"/>
</dbReference>
<dbReference type="AlphaFoldDB" id="A0A6M8BG78"/>
<dbReference type="Pfam" id="PF03567">
    <property type="entry name" value="Sulfotransfer_2"/>
    <property type="match status" value="1"/>
</dbReference>
<dbReference type="GO" id="GO:0008146">
    <property type="term" value="F:sulfotransferase activity"/>
    <property type="evidence" value="ECO:0007669"/>
    <property type="project" value="InterPro"/>
</dbReference>